<keyword evidence="3" id="KW-1185">Reference proteome</keyword>
<dbReference type="AlphaFoldDB" id="A0AB34JFB5"/>
<dbReference type="Pfam" id="PF07004">
    <property type="entry name" value="SHIPPO-rpt"/>
    <property type="match status" value="2"/>
</dbReference>
<evidence type="ECO:0000256" key="1">
    <source>
        <dbReference type="SAM" id="MobiDB-lite"/>
    </source>
</evidence>
<proteinExistence type="predicted"/>
<feature type="region of interest" description="Disordered" evidence="1">
    <location>
        <begin position="39"/>
        <end position="92"/>
    </location>
</feature>
<gene>
    <name evidence="2" type="ORF">AB1Y20_023386</name>
</gene>
<dbReference type="EMBL" id="JBGBPQ010000009">
    <property type="protein sequence ID" value="KAL1519897.1"/>
    <property type="molecule type" value="Genomic_DNA"/>
</dbReference>
<accession>A0AB34JFB5</accession>
<protein>
    <submittedName>
        <fullName evidence="2">Uncharacterized protein</fullName>
    </submittedName>
</protein>
<name>A0AB34JFB5_PRYPA</name>
<sequence length="248" mass="26555">MAPSLAEASYSPHWSYAHPGYRTKTNAAHEQALRNLEHLSPGPGHYDLPSAFGTAPSPLSSPFATRTPRFPPRTSPTAALSPHSYHPSHPGFERHLRDAASRRGRRLGCTRPVSTAPRLAGVEHRVGGVDSVPTPGPGSYNPFPALMVPRGSSHLSTSVRSQINDRFGDARALLICKPSHTPGPQAYAAVPRTDRLRMSMRGSPTGARLTLLAGSLDSTLRSSSSLEPTLLALARAAAPRQPFSLRTK</sequence>
<comment type="caution">
    <text evidence="2">The sequence shown here is derived from an EMBL/GenBank/DDBJ whole genome shotgun (WGS) entry which is preliminary data.</text>
</comment>
<dbReference type="InterPro" id="IPR010736">
    <property type="entry name" value="SHIPPO-rpt"/>
</dbReference>
<evidence type="ECO:0000313" key="2">
    <source>
        <dbReference type="EMBL" id="KAL1519897.1"/>
    </source>
</evidence>
<organism evidence="2 3">
    <name type="scientific">Prymnesium parvum</name>
    <name type="common">Toxic golden alga</name>
    <dbReference type="NCBI Taxonomy" id="97485"/>
    <lineage>
        <taxon>Eukaryota</taxon>
        <taxon>Haptista</taxon>
        <taxon>Haptophyta</taxon>
        <taxon>Prymnesiophyceae</taxon>
        <taxon>Prymnesiales</taxon>
        <taxon>Prymnesiaceae</taxon>
        <taxon>Prymnesium</taxon>
    </lineage>
</organism>
<dbReference type="Proteomes" id="UP001515480">
    <property type="component" value="Unassembled WGS sequence"/>
</dbReference>
<evidence type="ECO:0000313" key="3">
    <source>
        <dbReference type="Proteomes" id="UP001515480"/>
    </source>
</evidence>
<reference evidence="2 3" key="1">
    <citation type="journal article" date="2024" name="Science">
        <title>Giant polyketide synthase enzymes in the biosynthesis of giant marine polyether toxins.</title>
        <authorList>
            <person name="Fallon T.R."/>
            <person name="Shende V.V."/>
            <person name="Wierzbicki I.H."/>
            <person name="Pendleton A.L."/>
            <person name="Watervoot N.F."/>
            <person name="Auber R.P."/>
            <person name="Gonzalez D.J."/>
            <person name="Wisecaver J.H."/>
            <person name="Moore B.S."/>
        </authorList>
    </citation>
    <scope>NUCLEOTIDE SEQUENCE [LARGE SCALE GENOMIC DNA]</scope>
    <source>
        <strain evidence="2 3">12B1</strain>
    </source>
</reference>